<accession>A0A0P1H903</accession>
<dbReference type="CDD" id="cd04301">
    <property type="entry name" value="NAT_SF"/>
    <property type="match status" value="1"/>
</dbReference>
<dbReference type="STRING" id="1396826.PHA8399_01762"/>
<dbReference type="InterPro" id="IPR000182">
    <property type="entry name" value="GNAT_dom"/>
</dbReference>
<keyword evidence="7" id="KW-1185">Reference proteome</keyword>
<reference evidence="4 6" key="1">
    <citation type="submission" date="2015-09" db="EMBL/GenBank/DDBJ databases">
        <authorList>
            <consortium name="Swine Surveillance"/>
        </authorList>
    </citation>
    <scope>NUCLEOTIDE SEQUENCE [LARGE SCALE GENOMIC DNA]</scope>
    <source>
        <strain evidence="4 6">CECT 8399</strain>
    </source>
</reference>
<sequence>MIVRPATDADAEAVCAIVNWVIRDTLATFNTIEKTPEQVRGQIAASNGAYLVAEQDGSILGHAHYFPFRSGPGYRFTAEHTIHLLPAAQGQGAGRALMQALEARAKEAGLHVLIASVSSANPGAIAFHAALGYAETARMPELGCKNGLWLDTVFMQKILTPGIPAPDSSVNPG</sequence>
<gene>
    <name evidence="4" type="primary">yncA</name>
    <name evidence="5" type="ORF">K3718_06065</name>
    <name evidence="4" type="ORF">PHA8399_01762</name>
</gene>
<evidence type="ECO:0000256" key="2">
    <source>
        <dbReference type="ARBA" id="ARBA00023315"/>
    </source>
</evidence>
<dbReference type="Gene3D" id="3.40.630.30">
    <property type="match status" value="1"/>
</dbReference>
<dbReference type="Pfam" id="PF00583">
    <property type="entry name" value="Acetyltransf_1"/>
    <property type="match status" value="1"/>
</dbReference>
<keyword evidence="2 4" id="KW-0012">Acyltransferase</keyword>
<evidence type="ECO:0000313" key="5">
    <source>
        <dbReference type="EMBL" id="UWQ42652.1"/>
    </source>
</evidence>
<keyword evidence="1 4" id="KW-0808">Transferase</keyword>
<evidence type="ECO:0000313" key="6">
    <source>
        <dbReference type="Proteomes" id="UP000051326"/>
    </source>
</evidence>
<dbReference type="PANTHER" id="PTHR43072">
    <property type="entry name" value="N-ACETYLTRANSFERASE"/>
    <property type="match status" value="1"/>
</dbReference>
<dbReference type="Proteomes" id="UP001058514">
    <property type="component" value="Chromosome"/>
</dbReference>
<dbReference type="Proteomes" id="UP000051326">
    <property type="component" value="Unassembled WGS sequence"/>
</dbReference>
<organism evidence="4 6">
    <name type="scientific">Leisingera aquaemixtae</name>
    <dbReference type="NCBI Taxonomy" id="1396826"/>
    <lineage>
        <taxon>Bacteria</taxon>
        <taxon>Pseudomonadati</taxon>
        <taxon>Pseudomonadota</taxon>
        <taxon>Alphaproteobacteria</taxon>
        <taxon>Rhodobacterales</taxon>
        <taxon>Roseobacteraceae</taxon>
        <taxon>Leisingera</taxon>
    </lineage>
</organism>
<reference evidence="5" key="2">
    <citation type="submission" date="2021-08" db="EMBL/GenBank/DDBJ databases">
        <authorList>
            <person name="Nwanade C."/>
            <person name="Wang M."/>
            <person name="Masoudi A."/>
            <person name="Yu Z."/>
            <person name="Liu J."/>
        </authorList>
    </citation>
    <scope>NUCLEOTIDE SEQUENCE</scope>
    <source>
        <strain evidence="5">S166</strain>
    </source>
</reference>
<dbReference type="GO" id="GO:0016747">
    <property type="term" value="F:acyltransferase activity, transferring groups other than amino-acyl groups"/>
    <property type="evidence" value="ECO:0007669"/>
    <property type="project" value="InterPro"/>
</dbReference>
<evidence type="ECO:0000256" key="1">
    <source>
        <dbReference type="ARBA" id="ARBA00022679"/>
    </source>
</evidence>
<evidence type="ECO:0000259" key="3">
    <source>
        <dbReference type="PROSITE" id="PS51186"/>
    </source>
</evidence>
<dbReference type="SUPFAM" id="SSF55729">
    <property type="entry name" value="Acyl-CoA N-acyltransferases (Nat)"/>
    <property type="match status" value="1"/>
</dbReference>
<name>A0A0P1H903_9RHOB</name>
<dbReference type="AlphaFoldDB" id="A0A0P1H903"/>
<dbReference type="PROSITE" id="PS51186">
    <property type="entry name" value="GNAT"/>
    <property type="match status" value="1"/>
</dbReference>
<dbReference type="InterPro" id="IPR016181">
    <property type="entry name" value="Acyl_CoA_acyltransferase"/>
</dbReference>
<evidence type="ECO:0000313" key="7">
    <source>
        <dbReference type="Proteomes" id="UP001058514"/>
    </source>
</evidence>
<dbReference type="RefSeq" id="WP_058285778.1">
    <property type="nucleotide sequence ID" value="NZ_CP081051.1"/>
</dbReference>
<dbReference type="EMBL" id="CP081051">
    <property type="protein sequence ID" value="UWQ42652.1"/>
    <property type="molecule type" value="Genomic_DNA"/>
</dbReference>
<proteinExistence type="predicted"/>
<feature type="domain" description="N-acetyltransferase" evidence="3">
    <location>
        <begin position="1"/>
        <end position="160"/>
    </location>
</feature>
<dbReference type="PANTHER" id="PTHR43072:SF23">
    <property type="entry name" value="UPF0039 PROTEIN C11D3.02C"/>
    <property type="match status" value="1"/>
</dbReference>
<dbReference type="EC" id="2.3.1.-" evidence="4"/>
<dbReference type="EMBL" id="CYSR01000021">
    <property type="protein sequence ID" value="CUH99640.1"/>
    <property type="molecule type" value="Genomic_DNA"/>
</dbReference>
<evidence type="ECO:0000313" key="4">
    <source>
        <dbReference type="EMBL" id="CUH99640.1"/>
    </source>
</evidence>
<protein>
    <submittedName>
        <fullName evidence="5">GNAT family N-acetyltransferase</fullName>
    </submittedName>
    <submittedName>
        <fullName evidence="4">N-acyltransferase YncA</fullName>
        <ecNumber evidence="4">2.3.1.-</ecNumber>
    </submittedName>
</protein>